<dbReference type="InterPro" id="IPR000362">
    <property type="entry name" value="Fumarate_lyase_fam"/>
</dbReference>
<evidence type="ECO:0000256" key="1">
    <source>
        <dbReference type="ARBA" id="ARBA00004941"/>
    </source>
</evidence>
<evidence type="ECO:0000256" key="2">
    <source>
        <dbReference type="ARBA" id="ARBA00012338"/>
    </source>
</evidence>
<protein>
    <recommendedName>
        <fullName evidence="2 4">Argininosuccinate lyase</fullName>
        <ecNumber evidence="2 4">4.3.2.1</ecNumber>
    </recommendedName>
</protein>
<dbReference type="STRING" id="1798480.A2851_01725"/>
<dbReference type="Gene3D" id="1.10.40.30">
    <property type="entry name" value="Fumarase/aspartase (C-terminal domain)"/>
    <property type="match status" value="1"/>
</dbReference>
<keyword evidence="6" id="KW-0456">Lyase</keyword>
<dbReference type="Proteomes" id="UP000176863">
    <property type="component" value="Unassembled WGS sequence"/>
</dbReference>
<dbReference type="Gene3D" id="1.20.200.10">
    <property type="entry name" value="Fumarase/aspartase (Central domain)"/>
    <property type="match status" value="1"/>
</dbReference>
<dbReference type="PRINTS" id="PR00149">
    <property type="entry name" value="FUMRATELYASE"/>
</dbReference>
<evidence type="ECO:0000256" key="4">
    <source>
        <dbReference type="NCBIfam" id="TIGR00838"/>
    </source>
</evidence>
<dbReference type="InterPro" id="IPR009049">
    <property type="entry name" value="Argininosuccinate_lyase"/>
</dbReference>
<accession>A0A1F6CVU5</accession>
<comment type="caution">
    <text evidence="6">The sequence shown here is derived from an EMBL/GenBank/DDBJ whole genome shotgun (WGS) entry which is preliminary data.</text>
</comment>
<dbReference type="NCBIfam" id="TIGR00838">
    <property type="entry name" value="argH"/>
    <property type="match status" value="1"/>
</dbReference>
<dbReference type="EC" id="4.3.2.1" evidence="2 4"/>
<evidence type="ECO:0000256" key="3">
    <source>
        <dbReference type="ARBA" id="ARBA00022571"/>
    </source>
</evidence>
<name>A0A1F6CVU5_9BACT</name>
<evidence type="ECO:0000313" key="6">
    <source>
        <dbReference type="EMBL" id="OGG53289.1"/>
    </source>
</evidence>
<feature type="domain" description="Fumarate lyase N-terminal" evidence="5">
    <location>
        <begin position="35"/>
        <end position="302"/>
    </location>
</feature>
<organism evidence="6 7">
    <name type="scientific">Candidatus Kaiserbacteria bacterium RIFCSPHIGHO2_01_FULL_53_29</name>
    <dbReference type="NCBI Taxonomy" id="1798480"/>
    <lineage>
        <taxon>Bacteria</taxon>
        <taxon>Candidatus Kaiseribacteriota</taxon>
    </lineage>
</organism>
<dbReference type="GO" id="GO:0004056">
    <property type="term" value="F:argininosuccinate lyase activity"/>
    <property type="evidence" value="ECO:0007669"/>
    <property type="project" value="UniProtKB-UniRule"/>
</dbReference>
<keyword evidence="3" id="KW-0055">Arginine biosynthesis</keyword>
<dbReference type="GO" id="GO:0005829">
    <property type="term" value="C:cytosol"/>
    <property type="evidence" value="ECO:0007669"/>
    <property type="project" value="TreeGrafter"/>
</dbReference>
<dbReference type="CDD" id="cd01359">
    <property type="entry name" value="Argininosuccinate_lyase"/>
    <property type="match status" value="1"/>
</dbReference>
<reference evidence="6 7" key="1">
    <citation type="journal article" date="2016" name="Nat. Commun.">
        <title>Thousands of microbial genomes shed light on interconnected biogeochemical processes in an aquifer system.</title>
        <authorList>
            <person name="Anantharaman K."/>
            <person name="Brown C.T."/>
            <person name="Hug L.A."/>
            <person name="Sharon I."/>
            <person name="Castelle C.J."/>
            <person name="Probst A.J."/>
            <person name="Thomas B.C."/>
            <person name="Singh A."/>
            <person name="Wilkins M.J."/>
            <person name="Karaoz U."/>
            <person name="Brodie E.L."/>
            <person name="Williams K.H."/>
            <person name="Hubbard S.S."/>
            <person name="Banfield J.F."/>
        </authorList>
    </citation>
    <scope>NUCLEOTIDE SEQUENCE [LARGE SCALE GENOMIC DNA]</scope>
</reference>
<dbReference type="SUPFAM" id="SSF48557">
    <property type="entry name" value="L-aspartase-like"/>
    <property type="match status" value="1"/>
</dbReference>
<comment type="pathway">
    <text evidence="1">Amino-acid biosynthesis; L-arginine biosynthesis; L-arginine from L-ornithine and carbamoyl phosphate: step 3/3.</text>
</comment>
<keyword evidence="3" id="KW-0028">Amino-acid biosynthesis</keyword>
<dbReference type="EMBL" id="MFKT01000014">
    <property type="protein sequence ID" value="OGG53289.1"/>
    <property type="molecule type" value="Genomic_DNA"/>
</dbReference>
<proteinExistence type="predicted"/>
<dbReference type="Pfam" id="PF00206">
    <property type="entry name" value="Lyase_1"/>
    <property type="match status" value="1"/>
</dbReference>
<dbReference type="PROSITE" id="PS00163">
    <property type="entry name" value="FUMARATE_LYASES"/>
    <property type="match status" value="1"/>
</dbReference>
<dbReference type="InterPro" id="IPR024083">
    <property type="entry name" value="Fumarase/histidase_N"/>
</dbReference>
<dbReference type="UniPathway" id="UPA00068">
    <property type="reaction ID" value="UER00114"/>
</dbReference>
<gene>
    <name evidence="6" type="ORF">A2851_01725</name>
</gene>
<dbReference type="InterPro" id="IPR020557">
    <property type="entry name" value="Fumarate_lyase_CS"/>
</dbReference>
<dbReference type="GO" id="GO:0042450">
    <property type="term" value="P:L-arginine biosynthetic process via ornithine"/>
    <property type="evidence" value="ECO:0007669"/>
    <property type="project" value="UniProtKB-UniRule"/>
</dbReference>
<dbReference type="PANTHER" id="PTHR43814">
    <property type="entry name" value="ARGININOSUCCINATE LYASE"/>
    <property type="match status" value="1"/>
</dbReference>
<dbReference type="Gene3D" id="1.10.275.10">
    <property type="entry name" value="Fumarase/aspartase (N-terminal domain)"/>
    <property type="match status" value="1"/>
</dbReference>
<dbReference type="InterPro" id="IPR022761">
    <property type="entry name" value="Fumarate_lyase_N"/>
</dbReference>
<dbReference type="AlphaFoldDB" id="A0A1F6CVU5"/>
<dbReference type="PANTHER" id="PTHR43814:SF1">
    <property type="entry name" value="ARGININOSUCCINATE LYASE"/>
    <property type="match status" value="1"/>
</dbReference>
<dbReference type="PRINTS" id="PR00145">
    <property type="entry name" value="ARGSUCLYASE"/>
</dbReference>
<evidence type="ECO:0000313" key="7">
    <source>
        <dbReference type="Proteomes" id="UP000176863"/>
    </source>
</evidence>
<evidence type="ECO:0000259" key="5">
    <source>
        <dbReference type="Pfam" id="PF00206"/>
    </source>
</evidence>
<sequence>MAKLWKKQNSTMHPAVEKYTAATDPIFDIEFLPFDVEAARAHAKGLERVGILSKDELESLSAGLDKLLKDFEAGKITITPADEDCYTVIENYLVEHVGEAGKKLNTGRSRNEVVTMVRLYMKANLEVLRMACIKLAEQFVDYAEKYKDVPMVGYSHTQQAMLTSVGHYIAAFAESLLDDAEYLAMTLRHIDKSPVGSAAGFGTSIPIDREFTARELGFATVQLNSLYCHNSRGKFESAYMEALVQVMLTLGKFANDMMYFTSQEFDYFAINDSLITGSSIMPHKRNLDAMEILRGQVSVVIGHGLIVKEVTKNLLSGYNREGQLMKKPLVESTGIVADSIEIVGVVLQGLTPKQENMKARINPGIFTADIASELVIKEGIPFRDAYKKAADMNTGDVDLNKNIESKKSLGAPGNLSLETYRERIKKAL</sequence>
<dbReference type="InterPro" id="IPR008948">
    <property type="entry name" value="L-Aspartase-like"/>
</dbReference>